<protein>
    <submittedName>
        <fullName evidence="8">2,6-beta-D-fructofuranosidase</fullName>
    </submittedName>
</protein>
<dbReference type="Pfam" id="PF00251">
    <property type="entry name" value="Glyco_hydro_32N"/>
    <property type="match status" value="1"/>
</dbReference>
<keyword evidence="2 4" id="KW-0378">Hydrolase</keyword>
<dbReference type="GO" id="GO:0005737">
    <property type="term" value="C:cytoplasm"/>
    <property type="evidence" value="ECO:0007669"/>
    <property type="project" value="TreeGrafter"/>
</dbReference>
<dbReference type="CDD" id="cd18622">
    <property type="entry name" value="GH32_Inu-like"/>
    <property type="match status" value="1"/>
</dbReference>
<evidence type="ECO:0000256" key="5">
    <source>
        <dbReference type="SAM" id="SignalP"/>
    </source>
</evidence>
<keyword evidence="3 4" id="KW-0326">Glycosidase</keyword>
<comment type="caution">
    <text evidence="8">The sequence shown here is derived from an EMBL/GenBank/DDBJ whole genome shotgun (WGS) entry which is preliminary data.</text>
</comment>
<dbReference type="SUPFAM" id="SSF49899">
    <property type="entry name" value="Concanavalin A-like lectins/glucanases"/>
    <property type="match status" value="1"/>
</dbReference>
<reference evidence="8" key="1">
    <citation type="submission" date="2020-10" db="EMBL/GenBank/DDBJ databases">
        <authorList>
            <person name="Gilroy R."/>
        </authorList>
    </citation>
    <scope>NUCLEOTIDE SEQUENCE</scope>
    <source>
        <strain evidence="8">G3-8215</strain>
    </source>
</reference>
<evidence type="ECO:0000313" key="8">
    <source>
        <dbReference type="EMBL" id="MBO8484493.1"/>
    </source>
</evidence>
<organism evidence="8 9">
    <name type="scientific">Candidatus Cryptobacteroides avicola</name>
    <dbReference type="NCBI Taxonomy" id="2840757"/>
    <lineage>
        <taxon>Bacteria</taxon>
        <taxon>Pseudomonadati</taxon>
        <taxon>Bacteroidota</taxon>
        <taxon>Bacteroidia</taxon>
        <taxon>Bacteroidales</taxon>
        <taxon>Candidatus Cryptobacteroides</taxon>
    </lineage>
</organism>
<keyword evidence="5" id="KW-0732">Signal</keyword>
<dbReference type="PANTHER" id="PTHR42800">
    <property type="entry name" value="EXOINULINASE INUD (AFU_ORTHOLOGUE AFUA_5G00480)"/>
    <property type="match status" value="1"/>
</dbReference>
<feature type="domain" description="Glycosyl hydrolase family 32 N-terminal" evidence="6">
    <location>
        <begin position="120"/>
        <end position="407"/>
    </location>
</feature>
<accession>A0A940IJV6</accession>
<dbReference type="InterPro" id="IPR013320">
    <property type="entry name" value="ConA-like_dom_sf"/>
</dbReference>
<sequence length="546" mass="61820">MNMLKPILAFSLVLAGALSASGGDFEVKIRDRYLNFPVSHRDGRCRMTLSAPGHEDYSFDIRIASDEPDYWVFLDMSGYKGKTVTVSYPEDRAGLASIYQDDEIAGTDSLYREYNRPQIHYTQKRGWNNDPNGLVFYEGEYHLFYQHNPFEREWGNMHWGHAVSRDLVHWEELPLAMFPDEDGTAFSGSAVIDYGNTSGFGKDGTPPMVAIYTADSPDRQVQCLAYSLDKGRTWTKYDGNPVIDSKEKWNSHDTRDPKVFRYAPTGKWIMVLNERDGHSIYSSGNLKDWTFESHVTGFWECPELIPLPVDGNPDNVKWVMYGASGTYMIGDFDGKAFTPEHGKYYYTSGTLYAAQTIGNIPESDGRRIQIAWGRVSHPGMPFNGTFLIPTELSLRTGKDGIRLYSKPVKEFESIQAKVYEGKDLTQRQADEAMKPYAGADVLRVKATISLSHATSAGLSFRGQNLLDYDMNGTRINGMFYSPEDMTSMELSFDMYIDRTLVEAFIDGGAYSYSMEFRPSNDSGFSFWGNNVTVKSLEVYTLESIWE</sequence>
<feature type="domain" description="Glycosyl hydrolase family 32 C-terminal" evidence="7">
    <location>
        <begin position="486"/>
        <end position="539"/>
    </location>
</feature>
<dbReference type="Proteomes" id="UP000725002">
    <property type="component" value="Unassembled WGS sequence"/>
</dbReference>
<evidence type="ECO:0000256" key="2">
    <source>
        <dbReference type="ARBA" id="ARBA00022801"/>
    </source>
</evidence>
<dbReference type="SMART" id="SM00640">
    <property type="entry name" value="Glyco_32"/>
    <property type="match status" value="1"/>
</dbReference>
<dbReference type="GO" id="GO:0005987">
    <property type="term" value="P:sucrose catabolic process"/>
    <property type="evidence" value="ECO:0007669"/>
    <property type="project" value="TreeGrafter"/>
</dbReference>
<dbReference type="InterPro" id="IPR013189">
    <property type="entry name" value="Glyco_hydro_32_C"/>
</dbReference>
<dbReference type="SUPFAM" id="SSF75005">
    <property type="entry name" value="Arabinanase/levansucrase/invertase"/>
    <property type="match status" value="1"/>
</dbReference>
<evidence type="ECO:0000259" key="7">
    <source>
        <dbReference type="Pfam" id="PF08244"/>
    </source>
</evidence>
<dbReference type="Pfam" id="PF08244">
    <property type="entry name" value="Glyco_hydro_32C"/>
    <property type="match status" value="1"/>
</dbReference>
<dbReference type="Gene3D" id="2.115.10.20">
    <property type="entry name" value="Glycosyl hydrolase domain, family 43"/>
    <property type="match status" value="1"/>
</dbReference>
<reference evidence="8" key="2">
    <citation type="journal article" date="2021" name="PeerJ">
        <title>Extensive microbial diversity within the chicken gut microbiome revealed by metagenomics and culture.</title>
        <authorList>
            <person name="Gilroy R."/>
            <person name="Ravi A."/>
            <person name="Getino M."/>
            <person name="Pursley I."/>
            <person name="Horton D.L."/>
            <person name="Alikhan N.F."/>
            <person name="Baker D."/>
            <person name="Gharbi K."/>
            <person name="Hall N."/>
            <person name="Watson M."/>
            <person name="Adriaenssens E.M."/>
            <person name="Foster-Nyarko E."/>
            <person name="Jarju S."/>
            <person name="Secka A."/>
            <person name="Antonio M."/>
            <person name="Oren A."/>
            <person name="Chaudhuri R.R."/>
            <person name="La Ragione R."/>
            <person name="Hildebrand F."/>
            <person name="Pallen M.J."/>
        </authorList>
    </citation>
    <scope>NUCLEOTIDE SEQUENCE</scope>
    <source>
        <strain evidence="8">G3-8215</strain>
    </source>
</reference>
<dbReference type="Gene3D" id="2.60.120.560">
    <property type="entry name" value="Exo-inulinase, domain 1"/>
    <property type="match status" value="1"/>
</dbReference>
<evidence type="ECO:0000256" key="1">
    <source>
        <dbReference type="ARBA" id="ARBA00009902"/>
    </source>
</evidence>
<dbReference type="EMBL" id="JADILV010000075">
    <property type="protein sequence ID" value="MBO8484493.1"/>
    <property type="molecule type" value="Genomic_DNA"/>
</dbReference>
<feature type="signal peptide" evidence="5">
    <location>
        <begin position="1"/>
        <end position="22"/>
    </location>
</feature>
<dbReference type="InterPro" id="IPR023296">
    <property type="entry name" value="Glyco_hydro_beta-prop_sf"/>
</dbReference>
<dbReference type="PANTHER" id="PTHR42800:SF1">
    <property type="entry name" value="EXOINULINASE INUD (AFU_ORTHOLOGUE AFUA_5G00480)"/>
    <property type="match status" value="1"/>
</dbReference>
<dbReference type="GO" id="GO:0004575">
    <property type="term" value="F:sucrose alpha-glucosidase activity"/>
    <property type="evidence" value="ECO:0007669"/>
    <property type="project" value="TreeGrafter"/>
</dbReference>
<comment type="similarity">
    <text evidence="1 4">Belongs to the glycosyl hydrolase 32 family.</text>
</comment>
<evidence type="ECO:0000256" key="3">
    <source>
        <dbReference type="ARBA" id="ARBA00023295"/>
    </source>
</evidence>
<dbReference type="InterPro" id="IPR001362">
    <property type="entry name" value="Glyco_hydro_32"/>
</dbReference>
<proteinExistence type="inferred from homology"/>
<dbReference type="AlphaFoldDB" id="A0A940IJV6"/>
<gene>
    <name evidence="8" type="ORF">IAB75_10350</name>
</gene>
<dbReference type="InterPro" id="IPR013148">
    <property type="entry name" value="Glyco_hydro_32_N"/>
</dbReference>
<feature type="chain" id="PRO_5036722238" evidence="5">
    <location>
        <begin position="23"/>
        <end position="546"/>
    </location>
</feature>
<name>A0A940IJV6_9BACT</name>
<evidence type="ECO:0000256" key="4">
    <source>
        <dbReference type="RuleBase" id="RU362110"/>
    </source>
</evidence>
<evidence type="ECO:0000313" key="9">
    <source>
        <dbReference type="Proteomes" id="UP000725002"/>
    </source>
</evidence>
<evidence type="ECO:0000259" key="6">
    <source>
        <dbReference type="Pfam" id="PF00251"/>
    </source>
</evidence>